<dbReference type="InterPro" id="IPR050555">
    <property type="entry name" value="Bact_Solute-Bind_Prot2"/>
</dbReference>
<reference evidence="4 5" key="1">
    <citation type="submission" date="2020-07" db="EMBL/GenBank/DDBJ databases">
        <title>Sequencing the genomes of 1000 actinobacteria strains.</title>
        <authorList>
            <person name="Klenk H.-P."/>
        </authorList>
    </citation>
    <scope>NUCLEOTIDE SEQUENCE [LARGE SCALE GENOMIC DNA]</scope>
    <source>
        <strain evidence="4 5">DSM 103833</strain>
    </source>
</reference>
<gene>
    <name evidence="4" type="ORF">HNR19_002689</name>
</gene>
<proteinExistence type="inferred from homology"/>
<dbReference type="PANTHER" id="PTHR30036">
    <property type="entry name" value="D-XYLOSE-BINDING PERIPLASMIC PROTEIN"/>
    <property type="match status" value="1"/>
</dbReference>
<evidence type="ECO:0000259" key="3">
    <source>
        <dbReference type="Pfam" id="PF13407"/>
    </source>
</evidence>
<evidence type="ECO:0000256" key="1">
    <source>
        <dbReference type="ARBA" id="ARBA00004196"/>
    </source>
</evidence>
<organism evidence="4 5">
    <name type="scientific">Nocardioides thalensis</name>
    <dbReference type="NCBI Taxonomy" id="1914755"/>
    <lineage>
        <taxon>Bacteria</taxon>
        <taxon>Bacillati</taxon>
        <taxon>Actinomycetota</taxon>
        <taxon>Actinomycetes</taxon>
        <taxon>Propionibacteriales</taxon>
        <taxon>Nocardioidaceae</taxon>
        <taxon>Nocardioides</taxon>
    </lineage>
</organism>
<comment type="subcellular location">
    <subcellularLocation>
        <location evidence="1">Cell envelope</location>
    </subcellularLocation>
</comment>
<dbReference type="Pfam" id="PF13407">
    <property type="entry name" value="Peripla_BP_4"/>
    <property type="match status" value="1"/>
</dbReference>
<feature type="domain" description="Periplasmic binding protein" evidence="3">
    <location>
        <begin position="113"/>
        <end position="356"/>
    </location>
</feature>
<evidence type="ECO:0000313" key="4">
    <source>
        <dbReference type="EMBL" id="NYJ01991.1"/>
    </source>
</evidence>
<protein>
    <submittedName>
        <fullName evidence="4">Ribose transport system substrate-binding protein</fullName>
    </submittedName>
</protein>
<comment type="similarity">
    <text evidence="2">Belongs to the bacterial solute-binding protein 2 family.</text>
</comment>
<dbReference type="GO" id="GO:0030288">
    <property type="term" value="C:outer membrane-bounded periplasmic space"/>
    <property type="evidence" value="ECO:0007669"/>
    <property type="project" value="TreeGrafter"/>
</dbReference>
<dbReference type="InterPro" id="IPR028082">
    <property type="entry name" value="Peripla_BP_I"/>
</dbReference>
<dbReference type="GO" id="GO:0030246">
    <property type="term" value="F:carbohydrate binding"/>
    <property type="evidence" value="ECO:0007669"/>
    <property type="project" value="TreeGrafter"/>
</dbReference>
<dbReference type="Proteomes" id="UP000530424">
    <property type="component" value="Unassembled WGS sequence"/>
</dbReference>
<dbReference type="RefSeq" id="WP_179668411.1">
    <property type="nucleotide sequence ID" value="NZ_JACCFP010000001.1"/>
</dbReference>
<keyword evidence="5" id="KW-1185">Reference proteome</keyword>
<comment type="caution">
    <text evidence="4">The sequence shown here is derived from an EMBL/GenBank/DDBJ whole genome shotgun (WGS) entry which is preliminary data.</text>
</comment>
<evidence type="ECO:0000256" key="2">
    <source>
        <dbReference type="ARBA" id="ARBA00007639"/>
    </source>
</evidence>
<dbReference type="PROSITE" id="PS51257">
    <property type="entry name" value="PROKAR_LIPOPROTEIN"/>
    <property type="match status" value="1"/>
</dbReference>
<dbReference type="InterPro" id="IPR025997">
    <property type="entry name" value="SBP_2_dom"/>
</dbReference>
<name>A0A853C4B6_9ACTN</name>
<dbReference type="EMBL" id="JACCFP010000001">
    <property type="protein sequence ID" value="NYJ01991.1"/>
    <property type="molecule type" value="Genomic_DNA"/>
</dbReference>
<dbReference type="AlphaFoldDB" id="A0A853C4B6"/>
<evidence type="ECO:0000313" key="5">
    <source>
        <dbReference type="Proteomes" id="UP000530424"/>
    </source>
</evidence>
<dbReference type="SUPFAM" id="SSF53822">
    <property type="entry name" value="Periplasmic binding protein-like I"/>
    <property type="match status" value="1"/>
</dbReference>
<dbReference type="Gene3D" id="3.40.50.2300">
    <property type="match status" value="2"/>
</dbReference>
<sequence length="401" mass="41661">MSVRSSRLVGGRVPVLVALLAMIVALVAACGDATGSSGSDGGAAGSSADYVALAQQIRDDATSGVVYAPQNEFTAGEDLRTMTTWLGPTETPELPENASIVFVSCGATVCNETAEAGVEIAQGAGFEAEAVNINGAADIPNLNQAMSSAIALNPSAIVGICITATQVADKLEEAKSEGIITVSTCDPTPTGSNGQFDAAADYANGLSAELLGWGIVADTDGDANVVAIRDEAFPAVIRKIDNLVQVVEDCSTCTIKTETWQIGDAVDSAKSANILTGIINANPDMNTLVLPYSVGMFSAVQAVKASGRDISIYADDLDAVNQQLLADGSIKMVSSVDPRLAMYQCIDQVIRGMAGEPYVENADLPLLAHLYTAEDLPDSGVGAFVSYFDYEAQYAELWKLH</sequence>
<dbReference type="PANTHER" id="PTHR30036:SF7">
    <property type="entry name" value="ABC TRANSPORTER PERIPLASMIC-BINDING PROTEIN YPHF"/>
    <property type="match status" value="1"/>
</dbReference>
<accession>A0A853C4B6</accession>